<dbReference type="PANTHER" id="PTHR43784">
    <property type="entry name" value="GDSL-LIKE LIPASE/ACYLHYDROLASE, PUTATIVE (AFU_ORTHOLOGUE AFUA_2G00820)-RELATED"/>
    <property type="match status" value="1"/>
</dbReference>
<reference evidence="3 4" key="1">
    <citation type="submission" date="2020-07" db="EMBL/GenBank/DDBJ databases">
        <title>Sequencing the genomes of 1000 actinobacteria strains.</title>
        <authorList>
            <person name="Klenk H.-P."/>
        </authorList>
    </citation>
    <scope>NUCLEOTIDE SEQUENCE [LARGE SCALE GENOMIC DNA]</scope>
    <source>
        <strain evidence="3 4">DSM 42178</strain>
    </source>
</reference>
<feature type="compositionally biased region" description="Polar residues" evidence="1">
    <location>
        <begin position="262"/>
        <end position="281"/>
    </location>
</feature>
<dbReference type="EMBL" id="JACBZD010000002">
    <property type="protein sequence ID" value="NYI08323.1"/>
    <property type="molecule type" value="Genomic_DNA"/>
</dbReference>
<feature type="region of interest" description="Disordered" evidence="1">
    <location>
        <begin position="232"/>
        <end position="281"/>
    </location>
</feature>
<protein>
    <submittedName>
        <fullName evidence="3">Lysophospholipase L1-like esterase</fullName>
    </submittedName>
</protein>
<gene>
    <name evidence="3" type="ORF">FHU37_005352</name>
</gene>
<name>A0A853A125_9ACTN</name>
<dbReference type="InterPro" id="IPR053140">
    <property type="entry name" value="GDSL_Rv0518-like"/>
</dbReference>
<evidence type="ECO:0000259" key="2">
    <source>
        <dbReference type="Pfam" id="PF13472"/>
    </source>
</evidence>
<organism evidence="3 4">
    <name type="scientific">Allostreptomyces psammosilenae</name>
    <dbReference type="NCBI Taxonomy" id="1892865"/>
    <lineage>
        <taxon>Bacteria</taxon>
        <taxon>Bacillati</taxon>
        <taxon>Actinomycetota</taxon>
        <taxon>Actinomycetes</taxon>
        <taxon>Kitasatosporales</taxon>
        <taxon>Streptomycetaceae</taxon>
        <taxon>Allostreptomyces</taxon>
    </lineage>
</organism>
<dbReference type="InterPro" id="IPR036514">
    <property type="entry name" value="SGNH_hydro_sf"/>
</dbReference>
<sequence length="281" mass="30543">MALGDSFTEGLNDPGPAGGWYGWADRLAGMIASAHPELRYANLAVRGRLLDRIVSEQVPQALAFAPDLVSFSAGGNDIIRPGSDPDEVAARYADAVRRMTEAGSTVLVFTGFDTRETPVLRRLRGKVATYNGHVRAIADRYDCPVVDLWALRTLSDRRAWSADRLHLSSEGHRRVALLAAQAIGIPVDGDPREPWPLLPPVPRVAALRENVHWTREHLLPWVGRRLRGVSSGDLVRPKQPELAPYQDARTGRTTRLGGGGCATQSPVRASHASAEQRTSGA</sequence>
<dbReference type="Proteomes" id="UP000567795">
    <property type="component" value="Unassembled WGS sequence"/>
</dbReference>
<comment type="caution">
    <text evidence="3">The sequence shown here is derived from an EMBL/GenBank/DDBJ whole genome shotgun (WGS) entry which is preliminary data.</text>
</comment>
<evidence type="ECO:0000256" key="1">
    <source>
        <dbReference type="SAM" id="MobiDB-lite"/>
    </source>
</evidence>
<evidence type="ECO:0000313" key="4">
    <source>
        <dbReference type="Proteomes" id="UP000567795"/>
    </source>
</evidence>
<dbReference type="PANTHER" id="PTHR43784:SF2">
    <property type="entry name" value="GDSL-LIKE LIPASE_ACYLHYDROLASE, PUTATIVE (AFU_ORTHOLOGUE AFUA_2G00820)-RELATED"/>
    <property type="match status" value="1"/>
</dbReference>
<dbReference type="RefSeq" id="WP_179817158.1">
    <property type="nucleotide sequence ID" value="NZ_JACBZD010000002.1"/>
</dbReference>
<proteinExistence type="predicted"/>
<evidence type="ECO:0000313" key="3">
    <source>
        <dbReference type="EMBL" id="NYI08323.1"/>
    </source>
</evidence>
<dbReference type="Pfam" id="PF13472">
    <property type="entry name" value="Lipase_GDSL_2"/>
    <property type="match status" value="1"/>
</dbReference>
<feature type="domain" description="SGNH hydrolase-type esterase" evidence="2">
    <location>
        <begin position="2"/>
        <end position="174"/>
    </location>
</feature>
<dbReference type="AlphaFoldDB" id="A0A853A125"/>
<dbReference type="CDD" id="cd01832">
    <property type="entry name" value="SGNH_hydrolase_like_1"/>
    <property type="match status" value="1"/>
</dbReference>
<keyword evidence="4" id="KW-1185">Reference proteome</keyword>
<dbReference type="Gene3D" id="3.40.50.1110">
    <property type="entry name" value="SGNH hydrolase"/>
    <property type="match status" value="1"/>
</dbReference>
<dbReference type="InterPro" id="IPR013830">
    <property type="entry name" value="SGNH_hydro"/>
</dbReference>
<accession>A0A853A125</accession>
<dbReference type="SUPFAM" id="SSF52266">
    <property type="entry name" value="SGNH hydrolase"/>
    <property type="match status" value="1"/>
</dbReference>